<evidence type="ECO:0000256" key="5">
    <source>
        <dbReference type="SAM" id="MobiDB-lite"/>
    </source>
</evidence>
<dbReference type="Pfam" id="PF01740">
    <property type="entry name" value="STAS"/>
    <property type="match status" value="1"/>
</dbReference>
<feature type="compositionally biased region" description="Basic and acidic residues" evidence="5">
    <location>
        <begin position="559"/>
        <end position="582"/>
    </location>
</feature>
<dbReference type="STRING" id="93220.A6P55_01655"/>
<gene>
    <name evidence="8" type="primary">ychM</name>
    <name evidence="8" type="ORF">NCTC13160_00931</name>
    <name evidence="9" type="ORF">PPN31119_02561</name>
</gene>
<evidence type="ECO:0000256" key="4">
    <source>
        <dbReference type="ARBA" id="ARBA00023136"/>
    </source>
</evidence>
<feature type="transmembrane region" description="Helical" evidence="6">
    <location>
        <begin position="159"/>
        <end position="184"/>
    </location>
</feature>
<dbReference type="KEGG" id="prb:X636_00740"/>
<dbReference type="InterPro" id="IPR002645">
    <property type="entry name" value="STAS_dom"/>
</dbReference>
<organism evidence="8 10">
    <name type="scientific">Pandoraea pnomenusa</name>
    <dbReference type="NCBI Taxonomy" id="93220"/>
    <lineage>
        <taxon>Bacteria</taxon>
        <taxon>Pseudomonadati</taxon>
        <taxon>Pseudomonadota</taxon>
        <taxon>Betaproteobacteria</taxon>
        <taxon>Burkholderiales</taxon>
        <taxon>Burkholderiaceae</taxon>
        <taxon>Pandoraea</taxon>
    </lineage>
</organism>
<feature type="transmembrane region" description="Helical" evidence="6">
    <location>
        <begin position="344"/>
        <end position="360"/>
    </location>
</feature>
<keyword evidence="4 6" id="KW-0472">Membrane</keyword>
<dbReference type="RefSeq" id="WP_023595451.1">
    <property type="nucleotide sequence ID" value="NC_023018.2"/>
</dbReference>
<feature type="transmembrane region" description="Helical" evidence="6">
    <location>
        <begin position="18"/>
        <end position="39"/>
    </location>
</feature>
<evidence type="ECO:0000256" key="3">
    <source>
        <dbReference type="ARBA" id="ARBA00022989"/>
    </source>
</evidence>
<feature type="domain" description="STAS" evidence="7">
    <location>
        <begin position="432"/>
        <end position="543"/>
    </location>
</feature>
<evidence type="ECO:0000256" key="6">
    <source>
        <dbReference type="SAM" id="Phobius"/>
    </source>
</evidence>
<evidence type="ECO:0000256" key="1">
    <source>
        <dbReference type="ARBA" id="ARBA00004141"/>
    </source>
</evidence>
<feature type="transmembrane region" description="Helical" evidence="6">
    <location>
        <begin position="289"/>
        <end position="307"/>
    </location>
</feature>
<dbReference type="EMBL" id="CABPSO010000007">
    <property type="protein sequence ID" value="VVE67332.1"/>
    <property type="molecule type" value="Genomic_DNA"/>
</dbReference>
<dbReference type="Proteomes" id="UP000361468">
    <property type="component" value="Unassembled WGS sequence"/>
</dbReference>
<feature type="region of interest" description="Disordered" evidence="5">
    <location>
        <begin position="554"/>
        <end position="582"/>
    </location>
</feature>
<dbReference type="EMBL" id="UGSG01000001">
    <property type="protein sequence ID" value="SUA75602.1"/>
    <property type="molecule type" value="Genomic_DNA"/>
</dbReference>
<name>A0A378YEJ3_9BURK</name>
<dbReference type="PROSITE" id="PS50801">
    <property type="entry name" value="STAS"/>
    <property type="match status" value="1"/>
</dbReference>
<keyword evidence="3 6" id="KW-1133">Transmembrane helix</keyword>
<keyword evidence="2 6" id="KW-0812">Transmembrane</keyword>
<dbReference type="CDD" id="cd07042">
    <property type="entry name" value="STAS_SulP_like_sulfate_transporter"/>
    <property type="match status" value="1"/>
</dbReference>
<dbReference type="Pfam" id="PF00916">
    <property type="entry name" value="Sulfate_transp"/>
    <property type="match status" value="1"/>
</dbReference>
<comment type="subcellular location">
    <subcellularLocation>
        <location evidence="1">Membrane</location>
        <topology evidence="1">Multi-pass membrane protein</topology>
    </subcellularLocation>
</comment>
<evidence type="ECO:0000313" key="10">
    <source>
        <dbReference type="Proteomes" id="UP000254573"/>
    </source>
</evidence>
<dbReference type="InterPro" id="IPR011547">
    <property type="entry name" value="SLC26A/SulP_dom"/>
</dbReference>
<dbReference type="PANTHER" id="PTHR11814">
    <property type="entry name" value="SULFATE TRANSPORTER"/>
    <property type="match status" value="1"/>
</dbReference>
<evidence type="ECO:0000313" key="11">
    <source>
        <dbReference type="Proteomes" id="UP000361468"/>
    </source>
</evidence>
<feature type="transmembrane region" description="Helical" evidence="6">
    <location>
        <begin position="248"/>
        <end position="269"/>
    </location>
</feature>
<keyword evidence="11" id="KW-1185">Reference proteome</keyword>
<evidence type="ECO:0000259" key="7">
    <source>
        <dbReference type="PROSITE" id="PS50801"/>
    </source>
</evidence>
<sequence length="582" mass="61326">MIALREAYRAGLLRPQQWLPNIVAGLVVGVVALPLAMAFAIASGAKPEQGLYTAIVAGLVVSCTGGSRVQIAGPTGAFIVILSGITARYGIDGLQLATLMAGIMLWVMGKARLGGVIRFIPAPVIVGFTTGIGVIIWIGQWPDFFGLPRITGAHFHEKFWHTLQALPGLHLATTAIALLTLLAVVFTPRIPHLRRVPGPLVGLVLATSLQSLFRFDGVATIGSTFGGIAQGLPAFSLPAITLSRVLELIGPAFTIAMLGAIESLLSAVVADGMTGQRHNANQELQGQGLANILSPLFGGFAATGAIARTATNIRNGGTSPLAGIVHAATLAMIVVFLAPLATRIPLASLAAILFIVAYNMSEMRHFVRMARQAPKADVAILLVTFLLTVFADLVVAVNIGVILATLQFLRRMSSSVEVTQQSGDEISGELGAQARLKLPPSVLVFAIDGPFFFGAVENFERALVQTHSDPRVLLIRLRRVPFIDMTGLQVLDEVIGKLHKRGVVVLVSEANDRVRGKLRKAGILATLGEPNYVSTFADAIARCDAIAGTSESASQAHQVELRDGGARPVRRDGDGAHGGETP</sequence>
<dbReference type="Gene3D" id="3.30.750.24">
    <property type="entry name" value="STAS domain"/>
    <property type="match status" value="1"/>
</dbReference>
<protein>
    <submittedName>
        <fullName evidence="8 9">Sulfate transporter</fullName>
    </submittedName>
</protein>
<accession>A0A378YEJ3</accession>
<dbReference type="InterPro" id="IPR001902">
    <property type="entry name" value="SLC26A/SulP_fam"/>
</dbReference>
<dbReference type="GO" id="GO:0055085">
    <property type="term" value="P:transmembrane transport"/>
    <property type="evidence" value="ECO:0007669"/>
    <property type="project" value="InterPro"/>
</dbReference>
<feature type="transmembrane region" description="Helical" evidence="6">
    <location>
        <begin position="77"/>
        <end position="107"/>
    </location>
</feature>
<dbReference type="KEGG" id="ppno:DA70_01630"/>
<proteinExistence type="predicted"/>
<evidence type="ECO:0000256" key="2">
    <source>
        <dbReference type="ARBA" id="ARBA00022692"/>
    </source>
</evidence>
<dbReference type="Proteomes" id="UP000254573">
    <property type="component" value="Unassembled WGS sequence"/>
</dbReference>
<dbReference type="InterPro" id="IPR036513">
    <property type="entry name" value="STAS_dom_sf"/>
</dbReference>
<feature type="transmembrane region" description="Helical" evidence="6">
    <location>
        <begin position="319"/>
        <end position="338"/>
    </location>
</feature>
<dbReference type="GO" id="GO:0016020">
    <property type="term" value="C:membrane"/>
    <property type="evidence" value="ECO:0007669"/>
    <property type="project" value="UniProtKB-SubCell"/>
</dbReference>
<dbReference type="AlphaFoldDB" id="A0A378YEJ3"/>
<reference evidence="9 11" key="2">
    <citation type="submission" date="2019-08" db="EMBL/GenBank/DDBJ databases">
        <authorList>
            <person name="Peeters C."/>
        </authorList>
    </citation>
    <scope>NUCLEOTIDE SEQUENCE [LARGE SCALE GENOMIC DNA]</scope>
    <source>
        <strain evidence="9 11">LMG 31119</strain>
    </source>
</reference>
<dbReference type="SUPFAM" id="SSF52091">
    <property type="entry name" value="SpoIIaa-like"/>
    <property type="match status" value="1"/>
</dbReference>
<feature type="transmembrane region" description="Helical" evidence="6">
    <location>
        <begin position="380"/>
        <end position="406"/>
    </location>
</feature>
<evidence type="ECO:0000313" key="9">
    <source>
        <dbReference type="EMBL" id="VVE67332.1"/>
    </source>
</evidence>
<evidence type="ECO:0000313" key="8">
    <source>
        <dbReference type="EMBL" id="SUA75602.1"/>
    </source>
</evidence>
<dbReference type="OrthoDB" id="9769739at2"/>
<dbReference type="GeneID" id="57199413"/>
<feature type="transmembrane region" description="Helical" evidence="6">
    <location>
        <begin position="119"/>
        <end position="139"/>
    </location>
</feature>
<reference evidence="8 10" key="1">
    <citation type="submission" date="2018-06" db="EMBL/GenBank/DDBJ databases">
        <authorList>
            <consortium name="Pathogen Informatics"/>
            <person name="Doyle S."/>
        </authorList>
    </citation>
    <scope>NUCLEOTIDE SEQUENCE [LARGE SCALE GENOMIC DNA]</scope>
    <source>
        <strain evidence="8 10">NCTC13160</strain>
    </source>
</reference>